<proteinExistence type="inferred from homology"/>
<feature type="domain" description="Complex 1 LYR protein" evidence="3">
    <location>
        <begin position="193"/>
        <end position="250"/>
    </location>
</feature>
<evidence type="ECO:0000259" key="3">
    <source>
        <dbReference type="Pfam" id="PF05347"/>
    </source>
</evidence>
<feature type="compositionally biased region" description="Basic and acidic residues" evidence="2">
    <location>
        <begin position="1"/>
        <end position="13"/>
    </location>
</feature>
<dbReference type="Proteomes" id="UP001239994">
    <property type="component" value="Unassembled WGS sequence"/>
</dbReference>
<feature type="region of interest" description="Disordered" evidence="2">
    <location>
        <begin position="1"/>
        <end position="48"/>
    </location>
</feature>
<evidence type="ECO:0000256" key="1">
    <source>
        <dbReference type="ARBA" id="ARBA00009508"/>
    </source>
</evidence>
<dbReference type="InterPro" id="IPR008011">
    <property type="entry name" value="Complex1_LYR_dom"/>
</dbReference>
<dbReference type="CDD" id="cd20264">
    <property type="entry name" value="Complex1_LYR_LYRM4"/>
    <property type="match status" value="1"/>
</dbReference>
<dbReference type="Pfam" id="PF05347">
    <property type="entry name" value="Complex1_LYR"/>
    <property type="match status" value="1"/>
</dbReference>
<dbReference type="EMBL" id="JAROKS010000016">
    <property type="protein sequence ID" value="KAK1794879.1"/>
    <property type="molecule type" value="Genomic_DNA"/>
</dbReference>
<dbReference type="InterPro" id="IPR045297">
    <property type="entry name" value="Complex1_LYR_LYRM4"/>
</dbReference>
<name>A0AAD8Z917_9TELE</name>
<feature type="region of interest" description="Disordered" evidence="2">
    <location>
        <begin position="67"/>
        <end position="102"/>
    </location>
</feature>
<comment type="caution">
    <text evidence="4">The sequence shown here is derived from an EMBL/GenBank/DDBJ whole genome shotgun (WGS) entry which is preliminary data.</text>
</comment>
<gene>
    <name evidence="4" type="ORF">P4O66_010081</name>
</gene>
<dbReference type="PANTHER" id="PTHR13166:SF7">
    <property type="entry name" value="LYR MOTIF-CONTAINING PROTEIN 4"/>
    <property type="match status" value="1"/>
</dbReference>
<sequence length="286" mass="31721">MKCEENKARKEQWDPSEALPEAGERGVEGGTPFNPPDSSEKQNVPSSHTPIAHLLCTLALTRWSQSQDTESLNAAQAKRPRRAPRQDGPWPGPGTGATPHGWHAISEAKQGSAASTHALDGVHVALASTAFFLCNKSCSLLRHHPHILIQLVSSYPTHAVFTFLSPLYGAHFVDTFRGPGLGVCEKMAATSKAQVLSLYRLLLKESKAFPSYNYRTYALRRVRDAFRENQGVEDPKAVEQLLQKARENLDIIRRQLVVVKVSVKVYEDLWYTTGGKRSARIRVPFA</sequence>
<evidence type="ECO:0000256" key="2">
    <source>
        <dbReference type="SAM" id="MobiDB-lite"/>
    </source>
</evidence>
<protein>
    <recommendedName>
        <fullName evidence="3">Complex 1 LYR protein domain-containing protein</fullName>
    </recommendedName>
</protein>
<dbReference type="GO" id="GO:1990221">
    <property type="term" value="C:L-cysteine desulfurase complex"/>
    <property type="evidence" value="ECO:0007669"/>
    <property type="project" value="TreeGrafter"/>
</dbReference>
<reference evidence="4" key="1">
    <citation type="submission" date="2023-03" db="EMBL/GenBank/DDBJ databases">
        <title>Electrophorus voltai genome.</title>
        <authorList>
            <person name="Bian C."/>
        </authorList>
    </citation>
    <scope>NUCLEOTIDE SEQUENCE</scope>
    <source>
        <strain evidence="4">CB-2022</strain>
        <tissue evidence="4">Muscle</tissue>
    </source>
</reference>
<organism evidence="4 5">
    <name type="scientific">Electrophorus voltai</name>
    <dbReference type="NCBI Taxonomy" id="2609070"/>
    <lineage>
        <taxon>Eukaryota</taxon>
        <taxon>Metazoa</taxon>
        <taxon>Chordata</taxon>
        <taxon>Craniata</taxon>
        <taxon>Vertebrata</taxon>
        <taxon>Euteleostomi</taxon>
        <taxon>Actinopterygii</taxon>
        <taxon>Neopterygii</taxon>
        <taxon>Teleostei</taxon>
        <taxon>Ostariophysi</taxon>
        <taxon>Gymnotiformes</taxon>
        <taxon>Gymnotoidei</taxon>
        <taxon>Gymnotidae</taxon>
        <taxon>Electrophorus</taxon>
    </lineage>
</organism>
<evidence type="ECO:0000313" key="5">
    <source>
        <dbReference type="Proteomes" id="UP001239994"/>
    </source>
</evidence>
<evidence type="ECO:0000313" key="4">
    <source>
        <dbReference type="EMBL" id="KAK1794879.1"/>
    </source>
</evidence>
<accession>A0AAD8Z917</accession>
<comment type="similarity">
    <text evidence="1">Belongs to the complex I LYR family.</text>
</comment>
<dbReference type="GO" id="GO:0016226">
    <property type="term" value="P:iron-sulfur cluster assembly"/>
    <property type="evidence" value="ECO:0007669"/>
    <property type="project" value="InterPro"/>
</dbReference>
<keyword evidence="5" id="KW-1185">Reference proteome</keyword>
<dbReference type="GO" id="GO:0005739">
    <property type="term" value="C:mitochondrion"/>
    <property type="evidence" value="ECO:0007669"/>
    <property type="project" value="TreeGrafter"/>
</dbReference>
<dbReference type="AlphaFoldDB" id="A0AAD8Z917"/>
<dbReference type="PANTHER" id="PTHR13166">
    <property type="entry name" value="PROTEIN C6ORF149"/>
    <property type="match status" value="1"/>
</dbReference>
<dbReference type="InterPro" id="IPR051522">
    <property type="entry name" value="ISC_assembly_LYR"/>
</dbReference>